<reference evidence="1 2" key="1">
    <citation type="submission" date="2019-07" db="EMBL/GenBank/DDBJ databases">
        <title>Whole genome shotgun sequence of Deinococcus cellulosilyticus NBRC 106333.</title>
        <authorList>
            <person name="Hosoyama A."/>
            <person name="Uohara A."/>
            <person name="Ohji S."/>
            <person name="Ichikawa N."/>
        </authorList>
    </citation>
    <scope>NUCLEOTIDE SEQUENCE [LARGE SCALE GENOMIC DNA]</scope>
    <source>
        <strain evidence="1 2">NBRC 106333</strain>
    </source>
</reference>
<evidence type="ECO:0000313" key="1">
    <source>
        <dbReference type="EMBL" id="GEM48440.1"/>
    </source>
</evidence>
<name>A0A511N6F6_DEIC1</name>
<organism evidence="1 2">
    <name type="scientific">Deinococcus cellulosilyticus (strain DSM 18568 / NBRC 106333 / KACC 11606 / 5516J-15)</name>
    <dbReference type="NCBI Taxonomy" id="1223518"/>
    <lineage>
        <taxon>Bacteria</taxon>
        <taxon>Thermotogati</taxon>
        <taxon>Deinococcota</taxon>
        <taxon>Deinococci</taxon>
        <taxon>Deinococcales</taxon>
        <taxon>Deinococcaceae</taxon>
        <taxon>Deinococcus</taxon>
    </lineage>
</organism>
<dbReference type="AlphaFoldDB" id="A0A511N6F6"/>
<evidence type="ECO:0000313" key="2">
    <source>
        <dbReference type="Proteomes" id="UP000321306"/>
    </source>
</evidence>
<sequence>MGEVTYIFVHGTNVRQKGFNSTASSLERLLFSSRDDFKTGNVISVPWFLNYSVSTSQLKSILPEVYSYRRFNDDTDILRDLSKKYDLNLKELSPELSELLYIIIKDPSYMIREYLIDNTFSNNITCSESTAIEFLQNFEISDLSFVNLLYIRSILSIQNSNINEVKFLVEMYIIAEGYKSRMTSYQDSPKSFTKKLLKDTTLKLLTRILFFYRASATKASAKFLGDIFYYKTHKDRLINNLTLLFQNTETPIVLIGHSLGGIICADAIAKIATDNKSILDKIKLIVTAGTQISLLYKTNSMEYLRKESSQLWPKSIPWINGYDPSDFLSFRHDSLMEELGVINKIEFELNTKFSFPDSHSSYWLTESEKGSNDFFERIKSYLTSISWRNDVKK</sequence>
<keyword evidence="2" id="KW-1185">Reference proteome</keyword>
<proteinExistence type="predicted"/>
<protein>
    <submittedName>
        <fullName evidence="1">Uncharacterized protein</fullName>
    </submittedName>
</protein>
<dbReference type="EMBL" id="BJXB01000021">
    <property type="protein sequence ID" value="GEM48440.1"/>
    <property type="molecule type" value="Genomic_DNA"/>
</dbReference>
<accession>A0A511N6F6</accession>
<comment type="caution">
    <text evidence="1">The sequence shown here is derived from an EMBL/GenBank/DDBJ whole genome shotgun (WGS) entry which is preliminary data.</text>
</comment>
<dbReference type="RefSeq" id="WP_146887516.1">
    <property type="nucleotide sequence ID" value="NZ_BJXB01000021.1"/>
</dbReference>
<dbReference type="OrthoDB" id="70513at2"/>
<dbReference type="InterPro" id="IPR029058">
    <property type="entry name" value="AB_hydrolase_fold"/>
</dbReference>
<gene>
    <name evidence="1" type="ORF">DC3_40750</name>
</gene>
<dbReference type="Proteomes" id="UP000321306">
    <property type="component" value="Unassembled WGS sequence"/>
</dbReference>
<dbReference type="Gene3D" id="3.40.50.1820">
    <property type="entry name" value="alpha/beta hydrolase"/>
    <property type="match status" value="1"/>
</dbReference>
<dbReference type="SUPFAM" id="SSF53474">
    <property type="entry name" value="alpha/beta-Hydrolases"/>
    <property type="match status" value="1"/>
</dbReference>